<accession>A0A7Z0MNL8</accession>
<proteinExistence type="predicted"/>
<evidence type="ECO:0000313" key="1">
    <source>
        <dbReference type="EMBL" id="NYT46752.1"/>
    </source>
</evidence>
<organism evidence="1 2">
    <name type="scientific">Candidatus Methanofishera endochildressiae</name>
    <dbReference type="NCBI Taxonomy" id="2738884"/>
    <lineage>
        <taxon>Bacteria</taxon>
        <taxon>Pseudomonadati</taxon>
        <taxon>Pseudomonadota</taxon>
        <taxon>Gammaproteobacteria</taxon>
        <taxon>Candidatus Methanofishera</taxon>
    </lineage>
</organism>
<dbReference type="AlphaFoldDB" id="A0A7Z0MNL8"/>
<evidence type="ECO:0000313" key="2">
    <source>
        <dbReference type="Proteomes" id="UP000537890"/>
    </source>
</evidence>
<protein>
    <submittedName>
        <fullName evidence="1">Uncharacterized protein</fullName>
    </submittedName>
</protein>
<dbReference type="Proteomes" id="UP000537890">
    <property type="component" value="Unassembled WGS sequence"/>
</dbReference>
<gene>
    <name evidence="1" type="ORF">H0A75_02990</name>
</gene>
<sequence length="69" mass="7526">MIFWGFLKIYGALFILGKGKKVPKMMTFAHGISGPPGRAVYTDFWITGGFGYRGFSGKNRPALVPAAPM</sequence>
<reference evidence="1 2" key="1">
    <citation type="submission" date="2020-05" db="EMBL/GenBank/DDBJ databases">
        <title>Horizontal transmission and recombination maintain forever young bacterial symbiont genomes.</title>
        <authorList>
            <person name="Russell S.L."/>
            <person name="Pepper-Tunick E."/>
            <person name="Svedberg J."/>
            <person name="Byrne A."/>
            <person name="Ruelas Castillo J."/>
            <person name="Vollmers C."/>
            <person name="Beinart R.A."/>
            <person name="Corbett-Detig R."/>
        </authorList>
    </citation>
    <scope>NUCLEOTIDE SEQUENCE [LARGE SCALE GENOMIC DNA]</scope>
    <source>
        <strain evidence="1">4727-3</strain>
    </source>
</reference>
<name>A0A7Z0MNL8_9GAMM</name>
<dbReference type="EMBL" id="JACCHS010000036">
    <property type="protein sequence ID" value="NYT46752.1"/>
    <property type="molecule type" value="Genomic_DNA"/>
</dbReference>
<comment type="caution">
    <text evidence="1">The sequence shown here is derived from an EMBL/GenBank/DDBJ whole genome shotgun (WGS) entry which is preliminary data.</text>
</comment>